<gene>
    <name evidence="2" type="ORF">EEDITHA_LOCUS4074</name>
</gene>
<evidence type="ECO:0000313" key="3">
    <source>
        <dbReference type="Proteomes" id="UP001153954"/>
    </source>
</evidence>
<keyword evidence="3" id="KW-1185">Reference proteome</keyword>
<sequence>MHMFRKNALTVSACLKHFFTANRLLITPDIVYLVVKVDARKYLRWSLRWIRDPWWSSAGAGCAPAVPSRACDAERSPPAPPPALPCARPCCASENTSVYCEDSVCKMDLSMPKFGVVEYESDDSFDEEIELEDLYLS</sequence>
<dbReference type="Proteomes" id="UP001153954">
    <property type="component" value="Unassembled WGS sequence"/>
</dbReference>
<reference evidence="2" key="1">
    <citation type="submission" date="2022-03" db="EMBL/GenBank/DDBJ databases">
        <authorList>
            <person name="Tunstrom K."/>
        </authorList>
    </citation>
    <scope>NUCLEOTIDE SEQUENCE</scope>
</reference>
<dbReference type="AlphaFoldDB" id="A0AAU9TPS1"/>
<evidence type="ECO:0000313" key="2">
    <source>
        <dbReference type="EMBL" id="CAH2087857.1"/>
    </source>
</evidence>
<organism evidence="2 3">
    <name type="scientific">Euphydryas editha</name>
    <name type="common">Edith's checkerspot</name>
    <dbReference type="NCBI Taxonomy" id="104508"/>
    <lineage>
        <taxon>Eukaryota</taxon>
        <taxon>Metazoa</taxon>
        <taxon>Ecdysozoa</taxon>
        <taxon>Arthropoda</taxon>
        <taxon>Hexapoda</taxon>
        <taxon>Insecta</taxon>
        <taxon>Pterygota</taxon>
        <taxon>Neoptera</taxon>
        <taxon>Endopterygota</taxon>
        <taxon>Lepidoptera</taxon>
        <taxon>Glossata</taxon>
        <taxon>Ditrysia</taxon>
        <taxon>Papilionoidea</taxon>
        <taxon>Nymphalidae</taxon>
        <taxon>Nymphalinae</taxon>
        <taxon>Euphydryas</taxon>
    </lineage>
</organism>
<evidence type="ECO:0000256" key="1">
    <source>
        <dbReference type="SAM" id="MobiDB-lite"/>
    </source>
</evidence>
<name>A0AAU9TPS1_EUPED</name>
<dbReference type="EMBL" id="CAKOGL010000007">
    <property type="protein sequence ID" value="CAH2087857.1"/>
    <property type="molecule type" value="Genomic_DNA"/>
</dbReference>
<comment type="caution">
    <text evidence="2">The sequence shown here is derived from an EMBL/GenBank/DDBJ whole genome shotgun (WGS) entry which is preliminary data.</text>
</comment>
<feature type="region of interest" description="Disordered" evidence="1">
    <location>
        <begin position="60"/>
        <end position="79"/>
    </location>
</feature>
<accession>A0AAU9TPS1</accession>
<proteinExistence type="predicted"/>
<protein>
    <submittedName>
        <fullName evidence="2">Uncharacterized protein</fullName>
    </submittedName>
</protein>